<dbReference type="InterPro" id="IPR046357">
    <property type="entry name" value="PPIase_dom_sf"/>
</dbReference>
<dbReference type="InterPro" id="IPR008880">
    <property type="entry name" value="Trigger_fac_C"/>
</dbReference>
<dbReference type="EMBL" id="JAGGKK010000002">
    <property type="protein sequence ID" value="MBP1947700.1"/>
    <property type="molecule type" value="Genomic_DNA"/>
</dbReference>
<dbReference type="Pfam" id="PF05697">
    <property type="entry name" value="Trigger_N"/>
    <property type="match status" value="1"/>
</dbReference>
<comment type="caution">
    <text evidence="17">The sequence shown here is derived from an EMBL/GenBank/DDBJ whole genome shotgun (WGS) entry which is preliminary data.</text>
</comment>
<dbReference type="InterPro" id="IPR008881">
    <property type="entry name" value="Trigger_fac_ribosome-bd_bac"/>
</dbReference>
<protein>
    <recommendedName>
        <fullName evidence="4 12">Trigger factor</fullName>
        <shortName evidence="12">TF</shortName>
        <ecNumber evidence="3 12">5.2.1.8</ecNumber>
    </recommendedName>
    <alternativeName>
        <fullName evidence="11 12">PPIase</fullName>
    </alternativeName>
</protein>
<keyword evidence="15" id="KW-0175">Coiled coil</keyword>
<keyword evidence="5 12" id="KW-0132">Cell division</keyword>
<dbReference type="SUPFAM" id="SSF102735">
    <property type="entry name" value="Trigger factor ribosome-binding domain"/>
    <property type="match status" value="1"/>
</dbReference>
<dbReference type="Gene3D" id="1.10.3120.10">
    <property type="entry name" value="Trigger factor, C-terminal domain"/>
    <property type="match status" value="1"/>
</dbReference>
<comment type="domain">
    <text evidence="12">Consists of 3 domains; the N-terminus binds the ribosome, the middle domain has PPIase activity, while the C-terminus has intrinsic chaperone activity on its own.</text>
</comment>
<evidence type="ECO:0000256" key="5">
    <source>
        <dbReference type="ARBA" id="ARBA00022618"/>
    </source>
</evidence>
<dbReference type="InterPro" id="IPR036611">
    <property type="entry name" value="Trigger_fac_ribosome-bd_sf"/>
</dbReference>
<evidence type="ECO:0000256" key="9">
    <source>
        <dbReference type="ARBA" id="ARBA00023306"/>
    </source>
</evidence>
<dbReference type="RefSeq" id="WP_209479314.1">
    <property type="nucleotide sequence ID" value="NZ_JAGGKK010000002.1"/>
</dbReference>
<evidence type="ECO:0000256" key="6">
    <source>
        <dbReference type="ARBA" id="ARBA00023110"/>
    </source>
</evidence>
<dbReference type="Gene3D" id="3.10.50.40">
    <property type="match status" value="1"/>
</dbReference>
<dbReference type="InterPro" id="IPR037041">
    <property type="entry name" value="Trigger_fac_C_sf"/>
</dbReference>
<evidence type="ECO:0000256" key="2">
    <source>
        <dbReference type="ARBA" id="ARBA00005464"/>
    </source>
</evidence>
<accession>A0ABS4H9X1</accession>
<dbReference type="SUPFAM" id="SSF109998">
    <property type="entry name" value="Triger factor/SurA peptide-binding domain-like"/>
    <property type="match status" value="1"/>
</dbReference>
<evidence type="ECO:0000256" key="8">
    <source>
        <dbReference type="ARBA" id="ARBA00023235"/>
    </source>
</evidence>
<dbReference type="Proteomes" id="UP001519328">
    <property type="component" value="Unassembled WGS sequence"/>
</dbReference>
<evidence type="ECO:0000259" key="16">
    <source>
        <dbReference type="PROSITE" id="PS50059"/>
    </source>
</evidence>
<dbReference type="HAMAP" id="MF_00303">
    <property type="entry name" value="Trigger_factor_Tig"/>
    <property type="match status" value="1"/>
</dbReference>
<dbReference type="Gene3D" id="3.30.70.1050">
    <property type="entry name" value="Trigger factor ribosome-binding domain"/>
    <property type="match status" value="1"/>
</dbReference>
<evidence type="ECO:0000256" key="7">
    <source>
        <dbReference type="ARBA" id="ARBA00023186"/>
    </source>
</evidence>
<comment type="catalytic activity">
    <reaction evidence="1 12 13">
        <text>[protein]-peptidylproline (omega=180) = [protein]-peptidylproline (omega=0)</text>
        <dbReference type="Rhea" id="RHEA:16237"/>
        <dbReference type="Rhea" id="RHEA-COMP:10747"/>
        <dbReference type="Rhea" id="RHEA-COMP:10748"/>
        <dbReference type="ChEBI" id="CHEBI:83833"/>
        <dbReference type="ChEBI" id="CHEBI:83834"/>
        <dbReference type="EC" id="5.2.1.8"/>
    </reaction>
</comment>
<keyword evidence="8 12" id="KW-0413">Isomerase</keyword>
<dbReference type="EC" id="5.2.1.8" evidence="3 12"/>
<dbReference type="PROSITE" id="PS50059">
    <property type="entry name" value="FKBP_PPIASE"/>
    <property type="match status" value="1"/>
</dbReference>
<dbReference type="PIRSF" id="PIRSF003095">
    <property type="entry name" value="Trigger_factor"/>
    <property type="match status" value="1"/>
</dbReference>
<gene>
    <name evidence="12" type="primary">tig</name>
    <name evidence="17" type="ORF">J2Z82_000626</name>
</gene>
<evidence type="ECO:0000256" key="3">
    <source>
        <dbReference type="ARBA" id="ARBA00013194"/>
    </source>
</evidence>
<evidence type="ECO:0000256" key="13">
    <source>
        <dbReference type="PROSITE-ProRule" id="PRU00277"/>
    </source>
</evidence>
<proteinExistence type="inferred from homology"/>
<evidence type="ECO:0000256" key="14">
    <source>
        <dbReference type="RuleBase" id="RU003914"/>
    </source>
</evidence>
<dbReference type="InterPro" id="IPR001179">
    <property type="entry name" value="PPIase_FKBP_dom"/>
</dbReference>
<keyword evidence="18" id="KW-1185">Reference proteome</keyword>
<organism evidence="17 18">
    <name type="scientific">Virgibacillus litoralis</name>
    <dbReference type="NCBI Taxonomy" id="578221"/>
    <lineage>
        <taxon>Bacteria</taxon>
        <taxon>Bacillati</taxon>
        <taxon>Bacillota</taxon>
        <taxon>Bacilli</taxon>
        <taxon>Bacillales</taxon>
        <taxon>Bacillaceae</taxon>
        <taxon>Virgibacillus</taxon>
    </lineage>
</organism>
<evidence type="ECO:0000256" key="1">
    <source>
        <dbReference type="ARBA" id="ARBA00000971"/>
    </source>
</evidence>
<evidence type="ECO:0000256" key="12">
    <source>
        <dbReference type="HAMAP-Rule" id="MF_00303"/>
    </source>
</evidence>
<keyword evidence="7 12" id="KW-0143">Chaperone</keyword>
<keyword evidence="6 12" id="KW-0697">Rotamase</keyword>
<dbReference type="InterPro" id="IPR005215">
    <property type="entry name" value="Trig_fac"/>
</dbReference>
<dbReference type="PANTHER" id="PTHR30560:SF3">
    <property type="entry name" value="TRIGGER FACTOR-LIKE PROTEIN TIG, CHLOROPLASTIC"/>
    <property type="match status" value="1"/>
</dbReference>
<evidence type="ECO:0000313" key="18">
    <source>
        <dbReference type="Proteomes" id="UP001519328"/>
    </source>
</evidence>
<dbReference type="Pfam" id="PF05698">
    <property type="entry name" value="Trigger_C"/>
    <property type="match status" value="1"/>
</dbReference>
<evidence type="ECO:0000256" key="4">
    <source>
        <dbReference type="ARBA" id="ARBA00016902"/>
    </source>
</evidence>
<sequence length="428" mass="48693">MSAKWEKQEGNQGVLTIEVSPEEFDRGLDQAFKKVVKDVQIPGFRKGKVPRKIFENRFGVESLYQDAVDIILPDAYMKAVEETGIEPIEQPEVDIEEIEQGKELIFTAKVTVKPEATLGEYKGLEVEEQSVDVTDEDVDHEIEHQREHQAELIIKEEGTVEEGDTVVMDFEGFLDGEAFEGGKGEDHSLEIGSGQFIPGFEEQLVGKKSGEETEIEITFPEDYHAEQLAGQKALFKVKIHDVKTKELPELDDEFAKDVDEEVETLEELKTKKKEELEAQKKQDADNQMRESLIEQASENTEVEIPESMVNTELDRMLKEFEQRLQQQGMTMDMYFQFSGQDEEALKEQMKEDAQKRVKTNLTLEAIFNAENLEVTEDDVDAELTNMASMYGAEVEQLKQMLGGNADAIKEDLKFKKALDFLVENSKTV</sequence>
<evidence type="ECO:0000313" key="17">
    <source>
        <dbReference type="EMBL" id="MBP1947700.1"/>
    </source>
</evidence>
<evidence type="ECO:0000256" key="15">
    <source>
        <dbReference type="SAM" id="Coils"/>
    </source>
</evidence>
<reference evidence="17 18" key="1">
    <citation type="submission" date="2021-03" db="EMBL/GenBank/DDBJ databases">
        <title>Genomic Encyclopedia of Type Strains, Phase IV (KMG-IV): sequencing the most valuable type-strain genomes for metagenomic binning, comparative biology and taxonomic classification.</title>
        <authorList>
            <person name="Goeker M."/>
        </authorList>
    </citation>
    <scope>NUCLEOTIDE SEQUENCE [LARGE SCALE GENOMIC DNA]</scope>
    <source>
        <strain evidence="17 18">DSM 21085</strain>
    </source>
</reference>
<dbReference type="Pfam" id="PF00254">
    <property type="entry name" value="FKBP_C"/>
    <property type="match status" value="1"/>
</dbReference>
<comment type="function">
    <text evidence="10 12">Involved in protein export. Acts as a chaperone by maintaining the newly synthesized protein in an open conformation. Functions as a peptidyl-prolyl cis-trans isomerase.</text>
</comment>
<feature type="coiled-coil region" evidence="15">
    <location>
        <begin position="255"/>
        <end position="285"/>
    </location>
</feature>
<dbReference type="NCBIfam" id="TIGR00115">
    <property type="entry name" value="tig"/>
    <property type="match status" value="1"/>
</dbReference>
<keyword evidence="9 12" id="KW-0131">Cell cycle</keyword>
<dbReference type="SUPFAM" id="SSF54534">
    <property type="entry name" value="FKBP-like"/>
    <property type="match status" value="1"/>
</dbReference>
<keyword evidence="12" id="KW-0963">Cytoplasm</keyword>
<comment type="subcellular location">
    <subcellularLocation>
        <location evidence="12">Cytoplasm</location>
    </subcellularLocation>
    <text evidence="12">About half TF is bound to the ribosome near the polypeptide exit tunnel while the other half is free in the cytoplasm.</text>
</comment>
<dbReference type="PANTHER" id="PTHR30560">
    <property type="entry name" value="TRIGGER FACTOR CHAPERONE AND PEPTIDYL-PROLYL CIS/TRANS ISOMERASE"/>
    <property type="match status" value="1"/>
</dbReference>
<evidence type="ECO:0000256" key="10">
    <source>
        <dbReference type="ARBA" id="ARBA00024849"/>
    </source>
</evidence>
<comment type="similarity">
    <text evidence="2 12 14">Belongs to the FKBP-type PPIase family. Tig subfamily.</text>
</comment>
<name>A0ABS4H9X1_9BACI</name>
<evidence type="ECO:0000256" key="11">
    <source>
        <dbReference type="ARBA" id="ARBA00029986"/>
    </source>
</evidence>
<feature type="domain" description="PPIase FKBP-type" evidence="16">
    <location>
        <begin position="163"/>
        <end position="245"/>
    </location>
</feature>
<dbReference type="InterPro" id="IPR027304">
    <property type="entry name" value="Trigger_fact/SurA_dom_sf"/>
</dbReference>